<name>A0ABP9Z9B9_9FUNG</name>
<gene>
    <name evidence="4" type="ORF">MFLAVUS_009234</name>
</gene>
<feature type="compositionally biased region" description="Basic and acidic residues" evidence="2">
    <location>
        <begin position="270"/>
        <end position="281"/>
    </location>
</feature>
<feature type="compositionally biased region" description="Polar residues" evidence="2">
    <location>
        <begin position="139"/>
        <end position="152"/>
    </location>
</feature>
<proteinExistence type="predicted"/>
<dbReference type="EMBL" id="BAABUK010000027">
    <property type="protein sequence ID" value="GAA5815720.1"/>
    <property type="molecule type" value="Genomic_DNA"/>
</dbReference>
<accession>A0ABP9Z9B9</accession>
<evidence type="ECO:0000259" key="3">
    <source>
        <dbReference type="Pfam" id="PF04059"/>
    </source>
</evidence>
<evidence type="ECO:0000256" key="2">
    <source>
        <dbReference type="SAM" id="MobiDB-lite"/>
    </source>
</evidence>
<dbReference type="InterPro" id="IPR007201">
    <property type="entry name" value="Mei2-like_Rrm_C"/>
</dbReference>
<feature type="region of interest" description="Disordered" evidence="2">
    <location>
        <begin position="203"/>
        <end position="231"/>
    </location>
</feature>
<evidence type="ECO:0000313" key="5">
    <source>
        <dbReference type="Proteomes" id="UP001473302"/>
    </source>
</evidence>
<feature type="region of interest" description="Disordered" evidence="2">
    <location>
        <begin position="249"/>
        <end position="360"/>
    </location>
</feature>
<evidence type="ECO:0000256" key="1">
    <source>
        <dbReference type="ARBA" id="ARBA00022884"/>
    </source>
</evidence>
<dbReference type="Proteomes" id="UP001473302">
    <property type="component" value="Unassembled WGS sequence"/>
</dbReference>
<dbReference type="InterPro" id="IPR035979">
    <property type="entry name" value="RBD_domain_sf"/>
</dbReference>
<feature type="compositionally biased region" description="Basic and acidic residues" evidence="2">
    <location>
        <begin position="316"/>
        <end position="342"/>
    </location>
</feature>
<feature type="compositionally biased region" description="Polar residues" evidence="2">
    <location>
        <begin position="343"/>
        <end position="354"/>
    </location>
</feature>
<evidence type="ECO:0000313" key="4">
    <source>
        <dbReference type="EMBL" id="GAA5815720.1"/>
    </source>
</evidence>
<organism evidence="4 5">
    <name type="scientific">Mucor flavus</name>
    <dbReference type="NCBI Taxonomy" id="439312"/>
    <lineage>
        <taxon>Eukaryota</taxon>
        <taxon>Fungi</taxon>
        <taxon>Fungi incertae sedis</taxon>
        <taxon>Mucoromycota</taxon>
        <taxon>Mucoromycotina</taxon>
        <taxon>Mucoromycetes</taxon>
        <taxon>Mucorales</taxon>
        <taxon>Mucorineae</taxon>
        <taxon>Mucoraceae</taxon>
        <taxon>Mucor</taxon>
    </lineage>
</organism>
<dbReference type="InterPro" id="IPR012677">
    <property type="entry name" value="Nucleotide-bd_a/b_plait_sf"/>
</dbReference>
<feature type="region of interest" description="Disordered" evidence="2">
    <location>
        <begin position="480"/>
        <end position="511"/>
    </location>
</feature>
<feature type="compositionally biased region" description="Basic and acidic residues" evidence="2">
    <location>
        <begin position="220"/>
        <end position="231"/>
    </location>
</feature>
<feature type="region of interest" description="Disordered" evidence="2">
    <location>
        <begin position="136"/>
        <end position="168"/>
    </location>
</feature>
<keyword evidence="5" id="KW-1185">Reference proteome</keyword>
<feature type="compositionally biased region" description="Basic and acidic residues" evidence="2">
    <location>
        <begin position="291"/>
        <end position="307"/>
    </location>
</feature>
<sequence length="511" mass="58773">MFGEIKSVIPFVLSDTSIISYFKMKDAQNAFEYINSRHTDTYKAIYAKSCLQKQSLDDRFFVSLTLEKENKSNYMYPLSKIGPIYSFSETFVSSTQRFVLIEYNDIRASKSFYEKLNNVTIDGVTYQIFKCENDHSSRNGHSASSTVNSNIIQRPYPKPSQKQYNQTGNTNFSYFSVDPFSSDSDSSSSSAHDFTVSPTNNKFLAANKNSPGIQNNLKDMSTKDRFLKDKPLKDQSWKEHLLKDQTWKEQALKGQPWKDQPLKVQPWKDQPLKVHPLKDQASKNQSSKNRSPKDRSSKDRPSKDILSKGRPSKGRPSIDRLPRDRPPKDTSSKDTSSKDTSSEVKSANHQQSNELDLKKIASGENKSTTFMIRNIPNKYTQKMLIESLDKTHANTYDFIYLRMDFKNKCNVGYAFINFVDAKSVVPFAEQRDGKKWEHFKSTKRCAISYATIQGKEALVRKFKSSPVMDEEEAFQPKLFYSSGPNKGKEQPFFKKPPQHTRSHNNKCYHKN</sequence>
<dbReference type="Pfam" id="PF04059">
    <property type="entry name" value="RRM_2"/>
    <property type="match status" value="1"/>
</dbReference>
<feature type="domain" description="Mei2-like C-terminal RNA recognition motif" evidence="3">
    <location>
        <begin position="368"/>
        <end position="463"/>
    </location>
</feature>
<dbReference type="PANTHER" id="PTHR23189">
    <property type="entry name" value="RNA RECOGNITION MOTIF-CONTAINING"/>
    <property type="match status" value="1"/>
</dbReference>
<comment type="caution">
    <text evidence="4">The sequence shown here is derived from an EMBL/GenBank/DDBJ whole genome shotgun (WGS) entry which is preliminary data.</text>
</comment>
<keyword evidence="1" id="KW-0694">RNA-binding</keyword>
<feature type="compositionally biased region" description="Polar residues" evidence="2">
    <location>
        <begin position="203"/>
        <end position="219"/>
    </location>
</feature>
<feature type="compositionally biased region" description="Basic residues" evidence="2">
    <location>
        <begin position="496"/>
        <end position="511"/>
    </location>
</feature>
<dbReference type="SUPFAM" id="SSF54928">
    <property type="entry name" value="RNA-binding domain, RBD"/>
    <property type="match status" value="1"/>
</dbReference>
<dbReference type="Gene3D" id="3.30.70.330">
    <property type="match status" value="1"/>
</dbReference>
<reference evidence="4 5" key="1">
    <citation type="submission" date="2024-04" db="EMBL/GenBank/DDBJ databases">
        <title>genome sequences of Mucor flavus KT1a and Helicostylum pulchrum KT1b strains isolated from the surface of a dry-aged beef.</title>
        <authorList>
            <person name="Toyotome T."/>
            <person name="Hosono M."/>
            <person name="Torimaru M."/>
            <person name="Fukuda K."/>
            <person name="Mikami N."/>
        </authorList>
    </citation>
    <scope>NUCLEOTIDE SEQUENCE [LARGE SCALE GENOMIC DNA]</scope>
    <source>
        <strain evidence="4 5">KT1a</strain>
    </source>
</reference>
<protein>
    <recommendedName>
        <fullName evidence="3">Mei2-like C-terminal RNA recognition motif domain-containing protein</fullName>
    </recommendedName>
</protein>